<dbReference type="NCBIfam" id="TIGR00573">
    <property type="entry name" value="dnaq"/>
    <property type="match status" value="1"/>
</dbReference>
<dbReference type="GO" id="GO:0003677">
    <property type="term" value="F:DNA binding"/>
    <property type="evidence" value="ECO:0007669"/>
    <property type="project" value="InterPro"/>
</dbReference>
<proteinExistence type="predicted"/>
<dbReference type="GO" id="GO:0006260">
    <property type="term" value="P:DNA replication"/>
    <property type="evidence" value="ECO:0007669"/>
    <property type="project" value="InterPro"/>
</dbReference>
<evidence type="ECO:0000259" key="6">
    <source>
        <dbReference type="SMART" id="SM00479"/>
    </source>
</evidence>
<evidence type="ECO:0000256" key="4">
    <source>
        <dbReference type="ARBA" id="ARBA00025483"/>
    </source>
</evidence>
<dbReference type="EC" id="2.7.7.7" evidence="7"/>
<evidence type="ECO:0000256" key="2">
    <source>
        <dbReference type="ARBA" id="ARBA00022801"/>
    </source>
</evidence>
<dbReference type="SMART" id="SM00479">
    <property type="entry name" value="EXOIII"/>
    <property type="match status" value="1"/>
</dbReference>
<protein>
    <submittedName>
        <fullName evidence="7">DNA-directed DNA polymerase</fullName>
        <ecNumber evidence="7">2.7.7.7</ecNumber>
    </submittedName>
</protein>
<dbReference type="PANTHER" id="PTHR30231">
    <property type="entry name" value="DNA POLYMERASE III SUBUNIT EPSILON"/>
    <property type="match status" value="1"/>
</dbReference>
<dbReference type="Proteomes" id="UP000003688">
    <property type="component" value="Unassembled WGS sequence"/>
</dbReference>
<dbReference type="AlphaFoldDB" id="B9XHY8"/>
<sequence>MHQDYVIFDLETTGLSSYQDEIIQIAAVRMSNGVVCSSDSFFSYVNPGRSISSFITSYTGITNQDVGDAPRVGTVLKDFSRYAGKATLIAHNGHRFDMKFLHAGCSRNALPTRAVNYHDSIYLSRLVWGKCPGGHGLDSVLNRLQISNHGVRRHDARGDVELLAEAVEKMWHLLRERAELKPLALHQGVLPCLSLPATS</sequence>
<evidence type="ECO:0000256" key="3">
    <source>
        <dbReference type="ARBA" id="ARBA00022839"/>
    </source>
</evidence>
<keyword evidence="3" id="KW-0269">Exonuclease</keyword>
<dbReference type="InterPro" id="IPR013520">
    <property type="entry name" value="Ribonucl_H"/>
</dbReference>
<keyword evidence="2" id="KW-0378">Hydrolase</keyword>
<comment type="subunit">
    <text evidence="5">DNA polymerase III contains a core (composed of alpha, epsilon and theta chains) that associates with a tau subunit. This core dimerizes to form the POLIII' complex. PolIII' associates with the gamma complex (composed of gamma, delta, delta', psi and chi chains) and with the beta chain to form the complete DNA polymerase III complex.</text>
</comment>
<dbReference type="InterPro" id="IPR012337">
    <property type="entry name" value="RNaseH-like_sf"/>
</dbReference>
<reference evidence="7 8" key="1">
    <citation type="journal article" date="2011" name="J. Bacteriol.">
        <title>Genome sequence of 'Pedosphaera parvula' Ellin514, an aerobic Verrucomicrobial isolate from pasture soil.</title>
        <authorList>
            <person name="Kant R."/>
            <person name="van Passel M.W."/>
            <person name="Sangwan P."/>
            <person name="Palva A."/>
            <person name="Lucas S."/>
            <person name="Copeland A."/>
            <person name="Lapidus A."/>
            <person name="Glavina Del Rio T."/>
            <person name="Dalin E."/>
            <person name="Tice H."/>
            <person name="Bruce D."/>
            <person name="Goodwin L."/>
            <person name="Pitluck S."/>
            <person name="Chertkov O."/>
            <person name="Larimer F.W."/>
            <person name="Land M.L."/>
            <person name="Hauser L."/>
            <person name="Brettin T.S."/>
            <person name="Detter J.C."/>
            <person name="Han S."/>
            <person name="de Vos W.M."/>
            <person name="Janssen P.H."/>
            <person name="Smidt H."/>
        </authorList>
    </citation>
    <scope>NUCLEOTIDE SEQUENCE [LARGE SCALE GENOMIC DNA]</scope>
    <source>
        <strain evidence="7 8">Ellin514</strain>
    </source>
</reference>
<dbReference type="EMBL" id="ABOX02000016">
    <property type="protein sequence ID" value="EEF60481.1"/>
    <property type="molecule type" value="Genomic_DNA"/>
</dbReference>
<dbReference type="Gene3D" id="3.30.420.10">
    <property type="entry name" value="Ribonuclease H-like superfamily/Ribonuclease H"/>
    <property type="match status" value="1"/>
</dbReference>
<dbReference type="PANTHER" id="PTHR30231:SF4">
    <property type="entry name" value="PROTEIN NEN2"/>
    <property type="match status" value="1"/>
</dbReference>
<dbReference type="STRING" id="320771.Cflav_PD3451"/>
<dbReference type="GO" id="GO:0008408">
    <property type="term" value="F:3'-5' exonuclease activity"/>
    <property type="evidence" value="ECO:0007669"/>
    <property type="project" value="TreeGrafter"/>
</dbReference>
<dbReference type="OrthoDB" id="9776650at2"/>
<dbReference type="InterPro" id="IPR036397">
    <property type="entry name" value="RNaseH_sf"/>
</dbReference>
<dbReference type="RefSeq" id="WP_007415432.1">
    <property type="nucleotide sequence ID" value="NZ_ABOX02000016.1"/>
</dbReference>
<keyword evidence="7" id="KW-0239">DNA-directed DNA polymerase</keyword>
<comment type="caution">
    <text evidence="7">The sequence shown here is derived from an EMBL/GenBank/DDBJ whole genome shotgun (WGS) entry which is preliminary data.</text>
</comment>
<evidence type="ECO:0000313" key="7">
    <source>
        <dbReference type="EMBL" id="EEF60481.1"/>
    </source>
</evidence>
<keyword evidence="8" id="KW-1185">Reference proteome</keyword>
<keyword evidence="7" id="KW-0548">Nucleotidyltransferase</keyword>
<dbReference type="InterPro" id="IPR006054">
    <property type="entry name" value="DnaQ"/>
</dbReference>
<gene>
    <name evidence="7" type="ORF">Cflav_PD3451</name>
</gene>
<dbReference type="SUPFAM" id="SSF53098">
    <property type="entry name" value="Ribonuclease H-like"/>
    <property type="match status" value="1"/>
</dbReference>
<dbReference type="GO" id="GO:0003887">
    <property type="term" value="F:DNA-directed DNA polymerase activity"/>
    <property type="evidence" value="ECO:0007669"/>
    <property type="project" value="UniProtKB-KW"/>
</dbReference>
<feature type="domain" description="Exonuclease" evidence="6">
    <location>
        <begin position="4"/>
        <end position="176"/>
    </location>
</feature>
<comment type="function">
    <text evidence="4">DNA polymerase III is a complex, multichain enzyme responsible for most of the replicative synthesis in bacteria. The epsilon subunit contain the editing function and is a proofreading 3'-5' exonuclease.</text>
</comment>
<name>B9XHY8_PEDPL</name>
<keyword evidence="7" id="KW-0808">Transferase</keyword>
<dbReference type="Pfam" id="PF00929">
    <property type="entry name" value="RNase_T"/>
    <property type="match status" value="1"/>
</dbReference>
<evidence type="ECO:0000256" key="1">
    <source>
        <dbReference type="ARBA" id="ARBA00022722"/>
    </source>
</evidence>
<dbReference type="FunFam" id="3.30.420.10:FF:000045">
    <property type="entry name" value="3'-5' exonuclease DinG"/>
    <property type="match status" value="1"/>
</dbReference>
<evidence type="ECO:0000313" key="8">
    <source>
        <dbReference type="Proteomes" id="UP000003688"/>
    </source>
</evidence>
<accession>B9XHY8</accession>
<dbReference type="CDD" id="cd06127">
    <property type="entry name" value="DEDDh"/>
    <property type="match status" value="1"/>
</dbReference>
<keyword evidence="1" id="KW-0540">Nuclease</keyword>
<evidence type="ECO:0000256" key="5">
    <source>
        <dbReference type="ARBA" id="ARBA00026073"/>
    </source>
</evidence>
<organism evidence="7 8">
    <name type="scientific">Pedosphaera parvula (strain Ellin514)</name>
    <dbReference type="NCBI Taxonomy" id="320771"/>
    <lineage>
        <taxon>Bacteria</taxon>
        <taxon>Pseudomonadati</taxon>
        <taxon>Verrucomicrobiota</taxon>
        <taxon>Pedosphaerae</taxon>
        <taxon>Pedosphaerales</taxon>
        <taxon>Pedosphaeraceae</taxon>
        <taxon>Pedosphaera</taxon>
    </lineage>
</organism>